<feature type="domain" description="Ketoreductase" evidence="2">
    <location>
        <begin position="2"/>
        <end position="177"/>
    </location>
</feature>
<dbReference type="EMBL" id="JAPMLT010000004">
    <property type="protein sequence ID" value="MCX7570477.1"/>
    <property type="molecule type" value="Genomic_DNA"/>
</dbReference>
<dbReference type="InterPro" id="IPR050259">
    <property type="entry name" value="SDR"/>
</dbReference>
<dbReference type="Gene3D" id="3.40.50.720">
    <property type="entry name" value="NAD(P)-binding Rossmann-like Domain"/>
    <property type="match status" value="1"/>
</dbReference>
<dbReference type="Proteomes" id="UP001208017">
    <property type="component" value="Unassembled WGS sequence"/>
</dbReference>
<dbReference type="RefSeq" id="WP_267151721.1">
    <property type="nucleotide sequence ID" value="NZ_JAPMLT010000004.1"/>
</dbReference>
<dbReference type="PRINTS" id="PR00081">
    <property type="entry name" value="GDHRDH"/>
</dbReference>
<organism evidence="3 4">
    <name type="scientific">Tumebacillus lacus</name>
    <dbReference type="NCBI Taxonomy" id="2995335"/>
    <lineage>
        <taxon>Bacteria</taxon>
        <taxon>Bacillati</taxon>
        <taxon>Bacillota</taxon>
        <taxon>Bacilli</taxon>
        <taxon>Bacillales</taxon>
        <taxon>Alicyclobacillaceae</taxon>
        <taxon>Tumebacillus</taxon>
    </lineage>
</organism>
<reference evidence="3 4" key="1">
    <citation type="submission" date="2022-11" db="EMBL/GenBank/DDBJ databases">
        <title>Study of microbial diversity in lake waters.</title>
        <authorList>
            <person name="Zhang J."/>
        </authorList>
    </citation>
    <scope>NUCLEOTIDE SEQUENCE [LARGE SCALE GENOMIC DNA]</scope>
    <source>
        <strain evidence="3 4">DT12</strain>
    </source>
</reference>
<sequence>MTGGSRGIGRATVLALAEAGADVAFTYSSNEEAAHDVCKAAEGYSGKVLAIQANAEDFAAAKSAVERVHDELGGLDGVVINAGITKDRPLVMMPEGDWDDVIATNLKGTFNYARAAVYGMIRERSGRIVCVSSVSGLTGVLGQSNYSATKAGQIGFVRSLSKEVGPYGITVNAVAPGFIETDIWEQIPENKREGILASIPVGRLGQAQEVAAAIRYLLSPDAAYITGSVLVIDGGLSS</sequence>
<dbReference type="InterPro" id="IPR002347">
    <property type="entry name" value="SDR_fam"/>
</dbReference>
<gene>
    <name evidence="3" type="primary">fabG</name>
    <name evidence="3" type="ORF">OS242_10940</name>
</gene>
<dbReference type="PANTHER" id="PTHR42879:SF2">
    <property type="entry name" value="3-OXOACYL-[ACYL-CARRIER-PROTEIN] REDUCTASE FABG"/>
    <property type="match status" value="1"/>
</dbReference>
<evidence type="ECO:0000313" key="3">
    <source>
        <dbReference type="EMBL" id="MCX7570477.1"/>
    </source>
</evidence>
<dbReference type="Pfam" id="PF13561">
    <property type="entry name" value="adh_short_C2"/>
    <property type="match status" value="1"/>
</dbReference>
<name>A0ABT3X3C6_9BACL</name>
<accession>A0ABT3X3C6</accession>
<dbReference type="SUPFAM" id="SSF51735">
    <property type="entry name" value="NAD(P)-binding Rossmann-fold domains"/>
    <property type="match status" value="1"/>
</dbReference>
<dbReference type="PRINTS" id="PR00080">
    <property type="entry name" value="SDRFAMILY"/>
</dbReference>
<dbReference type="InterPro" id="IPR036291">
    <property type="entry name" value="NAD(P)-bd_dom_sf"/>
</dbReference>
<evidence type="ECO:0000259" key="2">
    <source>
        <dbReference type="SMART" id="SM00822"/>
    </source>
</evidence>
<dbReference type="NCBIfam" id="NF009466">
    <property type="entry name" value="PRK12826.1-2"/>
    <property type="match status" value="1"/>
</dbReference>
<comment type="similarity">
    <text evidence="1">Belongs to the short-chain dehydrogenases/reductases (SDR) family.</text>
</comment>
<dbReference type="InterPro" id="IPR057326">
    <property type="entry name" value="KR_dom"/>
</dbReference>
<evidence type="ECO:0000256" key="1">
    <source>
        <dbReference type="ARBA" id="ARBA00006484"/>
    </source>
</evidence>
<protein>
    <submittedName>
        <fullName evidence="3">3-oxoacyl-ACP reductase FabG</fullName>
        <ecNumber evidence="3">1.1.1.100</ecNumber>
    </submittedName>
</protein>
<dbReference type="GO" id="GO:0004316">
    <property type="term" value="F:3-oxoacyl-[acyl-carrier-protein] reductase (NADPH) activity"/>
    <property type="evidence" value="ECO:0007669"/>
    <property type="project" value="UniProtKB-EC"/>
</dbReference>
<proteinExistence type="inferred from homology"/>
<dbReference type="EC" id="1.1.1.100" evidence="3"/>
<dbReference type="SMART" id="SM00822">
    <property type="entry name" value="PKS_KR"/>
    <property type="match status" value="1"/>
</dbReference>
<comment type="caution">
    <text evidence="3">The sequence shown here is derived from an EMBL/GenBank/DDBJ whole genome shotgun (WGS) entry which is preliminary data.</text>
</comment>
<keyword evidence="4" id="KW-1185">Reference proteome</keyword>
<evidence type="ECO:0000313" key="4">
    <source>
        <dbReference type="Proteomes" id="UP001208017"/>
    </source>
</evidence>
<keyword evidence="3" id="KW-0560">Oxidoreductase</keyword>
<dbReference type="PANTHER" id="PTHR42879">
    <property type="entry name" value="3-OXOACYL-(ACYL-CARRIER-PROTEIN) REDUCTASE"/>
    <property type="match status" value="1"/>
</dbReference>